<evidence type="ECO:0000256" key="9">
    <source>
        <dbReference type="ARBA" id="ARBA00023136"/>
    </source>
</evidence>
<evidence type="ECO:0000256" key="2">
    <source>
        <dbReference type="ARBA" id="ARBA00009592"/>
    </source>
</evidence>
<dbReference type="InterPro" id="IPR013210">
    <property type="entry name" value="LRR_N_plant-typ"/>
</dbReference>
<evidence type="ECO:0000256" key="1">
    <source>
        <dbReference type="ARBA" id="ARBA00004251"/>
    </source>
</evidence>
<dbReference type="AlphaFoldDB" id="A0A1Z5RA26"/>
<dbReference type="InterPro" id="IPR001611">
    <property type="entry name" value="Leu-rich_rpt"/>
</dbReference>
<dbReference type="Gene3D" id="3.80.10.10">
    <property type="entry name" value="Ribonuclease Inhibitor"/>
    <property type="match status" value="4"/>
</dbReference>
<dbReference type="InterPro" id="IPR003591">
    <property type="entry name" value="Leu-rich_rpt_typical-subtyp"/>
</dbReference>
<dbReference type="Proteomes" id="UP000000768">
    <property type="component" value="Chromosome 7"/>
</dbReference>
<comment type="subcellular location">
    <subcellularLocation>
        <location evidence="1">Cell membrane</location>
        <topology evidence="1">Single-pass type I membrane protein</topology>
    </subcellularLocation>
</comment>
<dbReference type="OMA" id="GCIVEER"/>
<dbReference type="Pfam" id="PF13855">
    <property type="entry name" value="LRR_8"/>
    <property type="match status" value="3"/>
</dbReference>
<evidence type="ECO:0000256" key="6">
    <source>
        <dbReference type="ARBA" id="ARBA00022729"/>
    </source>
</evidence>
<dbReference type="FunCoup" id="A0A1Z5RA26">
    <property type="interactions" value="101"/>
</dbReference>
<dbReference type="Pfam" id="PF00560">
    <property type="entry name" value="LRR_1"/>
    <property type="match status" value="5"/>
</dbReference>
<gene>
    <name evidence="13" type="ORF">SORBI_3007G154001</name>
</gene>
<evidence type="ECO:0000256" key="4">
    <source>
        <dbReference type="ARBA" id="ARBA00022626"/>
    </source>
</evidence>
<keyword evidence="10" id="KW-0325">Glycoprotein</keyword>
<dbReference type="SUPFAM" id="SSF52058">
    <property type="entry name" value="L domain-like"/>
    <property type="match status" value="1"/>
</dbReference>
<keyword evidence="7" id="KW-0677">Repeat</keyword>
<dbReference type="InterPro" id="IPR051502">
    <property type="entry name" value="RLP_Defense_Trigger"/>
</dbReference>
<keyword evidence="5 11" id="KW-0812">Transmembrane</keyword>
<dbReference type="InParanoid" id="A0A1Z5RA26"/>
<dbReference type="GO" id="GO:0005886">
    <property type="term" value="C:plasma membrane"/>
    <property type="evidence" value="ECO:0007669"/>
    <property type="project" value="UniProtKB-SubCell"/>
</dbReference>
<evidence type="ECO:0000256" key="10">
    <source>
        <dbReference type="ARBA" id="ARBA00023180"/>
    </source>
</evidence>
<feature type="transmembrane region" description="Helical" evidence="11">
    <location>
        <begin position="815"/>
        <end position="840"/>
    </location>
</feature>
<dbReference type="PANTHER" id="PTHR48062">
    <property type="entry name" value="RECEPTOR-LIKE PROTEIN 14"/>
    <property type="match status" value="1"/>
</dbReference>
<evidence type="ECO:0000256" key="8">
    <source>
        <dbReference type="ARBA" id="ARBA00022989"/>
    </source>
</evidence>
<evidence type="ECO:0000256" key="5">
    <source>
        <dbReference type="ARBA" id="ARBA00022692"/>
    </source>
</evidence>
<name>A0A1Z5RA26_SORBI</name>
<evidence type="ECO:0000259" key="12">
    <source>
        <dbReference type="Pfam" id="PF08263"/>
    </source>
</evidence>
<dbReference type="InterPro" id="IPR032675">
    <property type="entry name" value="LRR_dom_sf"/>
</dbReference>
<dbReference type="FunFam" id="3.80.10.10:FF:000041">
    <property type="entry name" value="LRR receptor-like serine/threonine-protein kinase ERECTA"/>
    <property type="match status" value="1"/>
</dbReference>
<keyword evidence="6" id="KW-0732">Signal</keyword>
<protein>
    <recommendedName>
        <fullName evidence="12">Leucine-rich repeat-containing N-terminal plant-type domain-containing protein</fullName>
    </recommendedName>
</protein>
<evidence type="ECO:0000313" key="13">
    <source>
        <dbReference type="EMBL" id="OQU80620.1"/>
    </source>
</evidence>
<sequence>MLWVLYIISMSMFYFYMICGCIVEERIALIHIRSTLEKRYTVPISWKQSDNCCSWERVRCNNSTRVLDLNFSKIKVNSTTRGECWNLNMAIFSAFHELQLLDLSYNQACLQSFDGLQGLTKLRYLDLSHNNLMGSVDILRYLGKLVSLEVINLDRNSMSGALQDTDFRNLKNLRRLHLRSNQLNGSIPGSLFELPLLEYLDLSRNLLQGHIPISSASNMSSSLQTLKLSDNFLNGTFDFFWLRSCTMLNTVSLSRNANLAIDVKFHGQVPLFQLSALMLSRCDLDNNSIITGPNFLATQRHLKILDLSNNNLSGNIPSWIFTDAATLTYLNIARNSLVGSLGSMRQHKSVLRVLNISMNCFSGQLPTNISLVIPPSLCDITTMKILELSSNKLSGEVPSCLFTNYPPQVLKLSSNNLGGLIFGGASNLSIAREMYLDSNNFEGTLSSNLSGNLNVLDLHDNKLSGQLNASFWHLSSLQVLNVASNRLTGEIDPAICKLTNMQLLDMSDNNVSGSTPNCIGTLPLTFLNLSLNLLSGYPSYFLNSSYIAALDLRYNQYAGDLDWVPSLHWIKLLLLGGNRFEGWISENLCHLRHLNIIDFSHNKLLGSLPPCIGDISFGRGPYDTQALFSIYDSIVNLDEFANIDDPSFMFITSQYSIQSFTFSTKGSVRVYGSSFLDQMLGIDLSANMLSGEIPSEIGNLSNIKSLNLSNNFFTGQIPATFANLSAIESLDLSHNGLSGEIPCELTQLWSSEVFSVSYNNLSGCMPWSGQFSTFSTESYIGNINLHNLSKGGMCVSNSSPVKEEDVGESYQEDPVLYTMSAASFVLAFFATVSILLPVILQQ</sequence>
<reference evidence="13 14" key="1">
    <citation type="journal article" date="2009" name="Nature">
        <title>The Sorghum bicolor genome and the diversification of grasses.</title>
        <authorList>
            <person name="Paterson A.H."/>
            <person name="Bowers J.E."/>
            <person name="Bruggmann R."/>
            <person name="Dubchak I."/>
            <person name="Grimwood J."/>
            <person name="Gundlach H."/>
            <person name="Haberer G."/>
            <person name="Hellsten U."/>
            <person name="Mitros T."/>
            <person name="Poliakov A."/>
            <person name="Schmutz J."/>
            <person name="Spannagl M."/>
            <person name="Tang H."/>
            <person name="Wang X."/>
            <person name="Wicker T."/>
            <person name="Bharti A.K."/>
            <person name="Chapman J."/>
            <person name="Feltus F.A."/>
            <person name="Gowik U."/>
            <person name="Grigoriev I.V."/>
            <person name="Lyons E."/>
            <person name="Maher C.A."/>
            <person name="Martis M."/>
            <person name="Narechania A."/>
            <person name="Otillar R.P."/>
            <person name="Penning B.W."/>
            <person name="Salamov A.A."/>
            <person name="Wang Y."/>
            <person name="Zhang L."/>
            <person name="Carpita N.C."/>
            <person name="Freeling M."/>
            <person name="Gingle A.R."/>
            <person name="Hash C.T."/>
            <person name="Keller B."/>
            <person name="Klein P."/>
            <person name="Kresovich S."/>
            <person name="McCann M.C."/>
            <person name="Ming R."/>
            <person name="Peterson D.G."/>
            <person name="Mehboob-ur-Rahman"/>
            <person name="Ware D."/>
            <person name="Westhoff P."/>
            <person name="Mayer K.F."/>
            <person name="Messing J."/>
            <person name="Rokhsar D.S."/>
        </authorList>
    </citation>
    <scope>NUCLEOTIDE SEQUENCE [LARGE SCALE GENOMIC DNA]</scope>
    <source>
        <strain evidence="14">cv. BTx623</strain>
    </source>
</reference>
<dbReference type="SUPFAM" id="SSF52047">
    <property type="entry name" value="RNI-like"/>
    <property type="match status" value="1"/>
</dbReference>
<keyword evidence="8 11" id="KW-1133">Transmembrane helix</keyword>
<evidence type="ECO:0000256" key="11">
    <source>
        <dbReference type="SAM" id="Phobius"/>
    </source>
</evidence>
<organism evidence="13 14">
    <name type="scientific">Sorghum bicolor</name>
    <name type="common">Sorghum</name>
    <name type="synonym">Sorghum vulgare</name>
    <dbReference type="NCBI Taxonomy" id="4558"/>
    <lineage>
        <taxon>Eukaryota</taxon>
        <taxon>Viridiplantae</taxon>
        <taxon>Streptophyta</taxon>
        <taxon>Embryophyta</taxon>
        <taxon>Tracheophyta</taxon>
        <taxon>Spermatophyta</taxon>
        <taxon>Magnoliopsida</taxon>
        <taxon>Liliopsida</taxon>
        <taxon>Poales</taxon>
        <taxon>Poaceae</taxon>
        <taxon>PACMAD clade</taxon>
        <taxon>Panicoideae</taxon>
        <taxon>Andropogonodae</taxon>
        <taxon>Andropogoneae</taxon>
        <taxon>Sorghinae</taxon>
        <taxon>Sorghum</taxon>
    </lineage>
</organism>
<keyword evidence="9 11" id="KW-0472">Membrane</keyword>
<dbReference type="PANTHER" id="PTHR48062:SF68">
    <property type="entry name" value="LEUCINE-RICH REPEAT-CONTAINING N-TERMINAL PLANT-TYPE DOMAIN-CONTAINING PROTEIN"/>
    <property type="match status" value="1"/>
</dbReference>
<reference evidence="14" key="2">
    <citation type="journal article" date="2018" name="Plant J.">
        <title>The Sorghum bicolor reference genome: improved assembly, gene annotations, a transcriptome atlas, and signatures of genome organization.</title>
        <authorList>
            <person name="McCormick R.F."/>
            <person name="Truong S.K."/>
            <person name="Sreedasyam A."/>
            <person name="Jenkins J."/>
            <person name="Shu S."/>
            <person name="Sims D."/>
            <person name="Kennedy M."/>
            <person name="Amirebrahimi M."/>
            <person name="Weers B.D."/>
            <person name="McKinley B."/>
            <person name="Mattison A."/>
            <person name="Morishige D.T."/>
            <person name="Grimwood J."/>
            <person name="Schmutz J."/>
            <person name="Mullet J.E."/>
        </authorList>
    </citation>
    <scope>NUCLEOTIDE SEQUENCE [LARGE SCALE GENOMIC DNA]</scope>
    <source>
        <strain evidence="14">cv. BTx623</strain>
    </source>
</reference>
<keyword evidence="4" id="KW-1070">Brassinosteroid signaling pathway</keyword>
<dbReference type="SMART" id="SM00369">
    <property type="entry name" value="LRR_TYP"/>
    <property type="match status" value="10"/>
</dbReference>
<dbReference type="GO" id="GO:0009742">
    <property type="term" value="P:brassinosteroid mediated signaling pathway"/>
    <property type="evidence" value="ECO:0007669"/>
    <property type="project" value="UniProtKB-KW"/>
</dbReference>
<keyword evidence="14" id="KW-1185">Reference proteome</keyword>
<feature type="transmembrane region" description="Helical" evidence="11">
    <location>
        <begin position="6"/>
        <end position="23"/>
    </location>
</feature>
<dbReference type="PRINTS" id="PR00019">
    <property type="entry name" value="LEURICHRPT"/>
</dbReference>
<proteinExistence type="inferred from homology"/>
<evidence type="ECO:0000313" key="14">
    <source>
        <dbReference type="Proteomes" id="UP000000768"/>
    </source>
</evidence>
<evidence type="ECO:0000256" key="7">
    <source>
        <dbReference type="ARBA" id="ARBA00022737"/>
    </source>
</evidence>
<dbReference type="FunFam" id="3.80.10.10:FF:000111">
    <property type="entry name" value="LRR receptor-like serine/threonine-protein kinase ERECTA"/>
    <property type="match status" value="1"/>
</dbReference>
<dbReference type="Pfam" id="PF08263">
    <property type="entry name" value="LRRNT_2"/>
    <property type="match status" value="1"/>
</dbReference>
<comment type="similarity">
    <text evidence="2">Belongs to the RLP family.</text>
</comment>
<feature type="domain" description="Leucine-rich repeat-containing N-terminal plant-type" evidence="12">
    <location>
        <begin position="25"/>
        <end position="61"/>
    </location>
</feature>
<dbReference type="STRING" id="4558.A0A1Z5RA26"/>
<evidence type="ECO:0000256" key="3">
    <source>
        <dbReference type="ARBA" id="ARBA00022614"/>
    </source>
</evidence>
<dbReference type="PROSITE" id="PS51450">
    <property type="entry name" value="LRR"/>
    <property type="match status" value="2"/>
</dbReference>
<accession>A0A1Z5RA26</accession>
<keyword evidence="3" id="KW-0433">Leucine-rich repeat</keyword>
<dbReference type="EMBL" id="CM000766">
    <property type="protein sequence ID" value="OQU80620.1"/>
    <property type="molecule type" value="Genomic_DNA"/>
</dbReference>
<dbReference type="Gramene" id="OQU80620">
    <property type="protein sequence ID" value="OQU80620"/>
    <property type="gene ID" value="SORBI_3007G154001"/>
</dbReference>